<dbReference type="GO" id="GO:0036064">
    <property type="term" value="C:ciliary basal body"/>
    <property type="evidence" value="ECO:0007669"/>
    <property type="project" value="TreeGrafter"/>
</dbReference>
<keyword evidence="7" id="KW-0970">Cilium biogenesis/degradation</keyword>
<evidence type="ECO:0000256" key="4">
    <source>
        <dbReference type="ARBA" id="ARBA00022473"/>
    </source>
</evidence>
<dbReference type="GO" id="GO:0005930">
    <property type="term" value="C:axoneme"/>
    <property type="evidence" value="ECO:0007669"/>
    <property type="project" value="TreeGrafter"/>
</dbReference>
<dbReference type="Ensembl" id="ENSPMAT00000009033.1">
    <property type="protein sequence ID" value="ENSPMAP00000008994.1"/>
    <property type="gene ID" value="ENSPMAG00000008173.1"/>
</dbReference>
<comment type="subcellular location">
    <subcellularLocation>
        <location evidence="1">Cell projection</location>
        <location evidence="1">Cilium</location>
    </subcellularLocation>
    <subcellularLocation>
        <location evidence="2">Cytoplasm</location>
        <location evidence="2">Cytoskeleton</location>
    </subcellularLocation>
</comment>
<dbReference type="HOGENOM" id="CLU_2283923_0_0_1"/>
<keyword evidence="11" id="KW-0206">Cytoskeleton</keyword>
<name>S4RUV4_PETMA</name>
<dbReference type="AlphaFoldDB" id="S4RUV4"/>
<sequence length="102" mass="11541">DYGKPLMIQAGSDSLQNIGGPPVSQKEMGRIHARSPMELWEKSYKAIFPQEEVDGRDKDGDAAKDKQYAELAVDAMRAQKDQELEEYRRSAGQQWRDIKLGS</sequence>
<evidence type="ECO:0000256" key="5">
    <source>
        <dbReference type="ARBA" id="ARBA00022490"/>
    </source>
</evidence>
<accession>S4RUV4</accession>
<evidence type="ECO:0000313" key="13">
    <source>
        <dbReference type="Ensembl" id="ENSPMAP00000008994.1"/>
    </source>
</evidence>
<keyword evidence="8" id="KW-0243">Dynein</keyword>
<comment type="similarity">
    <text evidence="3">Belongs to the dynein light intermediate chain family.</text>
</comment>
<evidence type="ECO:0000256" key="3">
    <source>
        <dbReference type="ARBA" id="ARBA00006831"/>
    </source>
</evidence>
<dbReference type="PANTHER" id="PTHR13236">
    <property type="entry name" value="DYNEIN 2 LIGHT INTERMEDIATE CHAIN, ISOFORM 2"/>
    <property type="match status" value="1"/>
</dbReference>
<dbReference type="GO" id="GO:0005874">
    <property type="term" value="C:microtubule"/>
    <property type="evidence" value="ECO:0007669"/>
    <property type="project" value="UniProtKB-KW"/>
</dbReference>
<dbReference type="GO" id="GO:0005868">
    <property type="term" value="C:cytoplasmic dynein complex"/>
    <property type="evidence" value="ECO:0007669"/>
    <property type="project" value="InterPro"/>
</dbReference>
<dbReference type="OMA" id="FPQENIT"/>
<keyword evidence="10" id="KW-0505">Motor protein</keyword>
<organism evidence="13">
    <name type="scientific">Petromyzon marinus</name>
    <name type="common">Sea lamprey</name>
    <dbReference type="NCBI Taxonomy" id="7757"/>
    <lineage>
        <taxon>Eukaryota</taxon>
        <taxon>Metazoa</taxon>
        <taxon>Chordata</taxon>
        <taxon>Craniata</taxon>
        <taxon>Vertebrata</taxon>
        <taxon>Cyclostomata</taxon>
        <taxon>Hyperoartia</taxon>
        <taxon>Petromyzontiformes</taxon>
        <taxon>Petromyzontidae</taxon>
        <taxon>Petromyzon</taxon>
    </lineage>
</organism>
<keyword evidence="9" id="KW-0969">Cilium</keyword>
<evidence type="ECO:0000256" key="7">
    <source>
        <dbReference type="ARBA" id="ARBA00022794"/>
    </source>
</evidence>
<protein>
    <submittedName>
        <fullName evidence="13">Uncharacterized protein</fullName>
    </submittedName>
</protein>
<dbReference type="GO" id="GO:0045504">
    <property type="term" value="F:dynein heavy chain binding"/>
    <property type="evidence" value="ECO:0007669"/>
    <property type="project" value="TreeGrafter"/>
</dbReference>
<evidence type="ECO:0000256" key="9">
    <source>
        <dbReference type="ARBA" id="ARBA00023069"/>
    </source>
</evidence>
<reference evidence="13" key="1">
    <citation type="submission" date="2025-08" db="UniProtKB">
        <authorList>
            <consortium name="Ensembl"/>
        </authorList>
    </citation>
    <scope>IDENTIFICATION</scope>
</reference>
<evidence type="ECO:0000256" key="8">
    <source>
        <dbReference type="ARBA" id="ARBA00023017"/>
    </source>
</evidence>
<evidence type="ECO:0000256" key="11">
    <source>
        <dbReference type="ARBA" id="ARBA00023212"/>
    </source>
</evidence>
<dbReference type="STRING" id="7757.ENSPMAP00000008994"/>
<dbReference type="PANTHER" id="PTHR13236:SF0">
    <property type="entry name" value="CYTOPLASMIC DYNEIN 2 LIGHT INTERMEDIATE CHAIN 1"/>
    <property type="match status" value="1"/>
</dbReference>
<dbReference type="GO" id="GO:0035721">
    <property type="term" value="P:intraciliary retrograde transport"/>
    <property type="evidence" value="ECO:0007669"/>
    <property type="project" value="InterPro"/>
</dbReference>
<evidence type="ECO:0000256" key="2">
    <source>
        <dbReference type="ARBA" id="ARBA00004245"/>
    </source>
</evidence>
<evidence type="ECO:0000256" key="6">
    <source>
        <dbReference type="ARBA" id="ARBA00022701"/>
    </source>
</evidence>
<proteinExistence type="inferred from homology"/>
<evidence type="ECO:0000256" key="12">
    <source>
        <dbReference type="ARBA" id="ARBA00023273"/>
    </source>
</evidence>
<keyword evidence="6" id="KW-0493">Microtubule</keyword>
<reference evidence="13" key="2">
    <citation type="submission" date="2025-09" db="UniProtKB">
        <authorList>
            <consortium name="Ensembl"/>
        </authorList>
    </citation>
    <scope>IDENTIFICATION</scope>
</reference>
<keyword evidence="12" id="KW-0966">Cell projection</keyword>
<dbReference type="GO" id="GO:0035735">
    <property type="term" value="P:intraciliary transport involved in cilium assembly"/>
    <property type="evidence" value="ECO:0007669"/>
    <property type="project" value="InterPro"/>
</dbReference>
<evidence type="ECO:0000256" key="1">
    <source>
        <dbReference type="ARBA" id="ARBA00004138"/>
    </source>
</evidence>
<evidence type="ECO:0000256" key="10">
    <source>
        <dbReference type="ARBA" id="ARBA00023175"/>
    </source>
</evidence>
<dbReference type="GeneTree" id="ENSGT00390000010498"/>
<keyword evidence="4" id="KW-0217">Developmental protein</keyword>
<dbReference type="InterPro" id="IPR040045">
    <property type="entry name" value="DYNC2LI1"/>
</dbReference>
<keyword evidence="5" id="KW-0963">Cytoplasm</keyword>